<dbReference type="Proteomes" id="UP000827872">
    <property type="component" value="Linkage Group LG04"/>
</dbReference>
<organism evidence="1 2">
    <name type="scientific">Sphaerodactylus townsendi</name>
    <dbReference type="NCBI Taxonomy" id="933632"/>
    <lineage>
        <taxon>Eukaryota</taxon>
        <taxon>Metazoa</taxon>
        <taxon>Chordata</taxon>
        <taxon>Craniata</taxon>
        <taxon>Vertebrata</taxon>
        <taxon>Euteleostomi</taxon>
        <taxon>Lepidosauria</taxon>
        <taxon>Squamata</taxon>
        <taxon>Bifurcata</taxon>
        <taxon>Gekkota</taxon>
        <taxon>Sphaerodactylidae</taxon>
        <taxon>Sphaerodactylus</taxon>
    </lineage>
</organism>
<gene>
    <name evidence="1" type="ORF">K3G42_020329</name>
</gene>
<sequence length="284" mass="32934">MHRIVNPLFKHIMHRSYLDPTLKEQCLQYLKKLRTLQFNGYNTIFLGETDILESLITGVKVPQEGSLNWPVWTIVHAGSSQGWVPWKYRVLLRDDLPLSQREDVFQEFCDFLSVTYGKCAIVVREKRPPRVKNEEEEISEPQPASPMYLSSIKCCPETAKAAGHELLSVPFPYNYLHPMDTAWSTLKWFVISNRKEYSLKSIDRTYVYQCILFSDLIGKGIEKMSPSKWKDEQDANSRNPKAGKKAVYILHYCLWCSEVHWLALDLVLPFLEPSIGLPPYFKAT</sequence>
<protein>
    <submittedName>
        <fullName evidence="1">Uncharacterized protein</fullName>
    </submittedName>
</protein>
<evidence type="ECO:0000313" key="1">
    <source>
        <dbReference type="EMBL" id="KAH8004854.1"/>
    </source>
</evidence>
<reference evidence="1" key="1">
    <citation type="submission" date="2021-08" db="EMBL/GenBank/DDBJ databases">
        <title>The first chromosome-level gecko genome reveals the dynamic sex chromosomes of Neotropical dwarf geckos (Sphaerodactylidae: Sphaerodactylus).</title>
        <authorList>
            <person name="Pinto B.J."/>
            <person name="Keating S.E."/>
            <person name="Gamble T."/>
        </authorList>
    </citation>
    <scope>NUCLEOTIDE SEQUENCE</scope>
    <source>
        <strain evidence="1">TG3544</strain>
    </source>
</reference>
<accession>A0ACB8FIG7</accession>
<comment type="caution">
    <text evidence="1">The sequence shown here is derived from an EMBL/GenBank/DDBJ whole genome shotgun (WGS) entry which is preliminary data.</text>
</comment>
<dbReference type="EMBL" id="CM037617">
    <property type="protein sequence ID" value="KAH8004854.1"/>
    <property type="molecule type" value="Genomic_DNA"/>
</dbReference>
<proteinExistence type="predicted"/>
<name>A0ACB8FIG7_9SAUR</name>
<keyword evidence="2" id="KW-1185">Reference proteome</keyword>
<evidence type="ECO:0000313" key="2">
    <source>
        <dbReference type="Proteomes" id="UP000827872"/>
    </source>
</evidence>